<dbReference type="GO" id="GO:0005975">
    <property type="term" value="P:carbohydrate metabolic process"/>
    <property type="evidence" value="ECO:0007669"/>
    <property type="project" value="InterPro"/>
</dbReference>
<dbReference type="PROSITE" id="PS00710">
    <property type="entry name" value="PGM_PMM"/>
    <property type="match status" value="1"/>
</dbReference>
<dbReference type="InterPro" id="IPR005846">
    <property type="entry name" value="A-D-PHexomutase_a/b/a-III"/>
</dbReference>
<sequence length="653" mass="71748">MPNNTAIKEAVDAGKLLAASAENLNTWLQSPSLPQWAIDSLNELVEQEQWEELNDRFFQNMAFGTGGMRGRTIGSVATSQELGAGGPDNPDHAAIGANVLNDINVTRATMGLFRYTKGFLAADGRDYEVPKLVIAHDVRFFSRHFCELASSVWNQMGGQAYIFDGPRSTPQLSFSVRFLGAHTGIVITASHNPSHDNGYKVYFEDGAQTVSPHAEGIVGEVDKVSLDETAEFLEKDLSRVVTLGESADSAYLDVLEGSVLDRDLLSRNQPKVVFTAIHGTGRVSSIPLLKRLGLEVSEVPEQAIADSRFPTVKSPNPENAEALSMAIAQAKEEGSDLVVATDPDADRMAVAVRREDGEMVLLTGNMIGSILAEFRIRQMKKNGLLPEEGTQSATLIKTFVTTPLQERIGHGHGLKVINTLTGFKWIGAKLRQYQETLDQKLRETQGIVLSYDDTDYQTRARLLLEHSTFYVFGGEESYGYLANDLIRDKDANAAVLMFCELMASLKEEGKTVLEFLDEIYLKHGYHLERLGNVYYEGASGAAKIANILKSYRENPPKEMNGVAVEKFTDFGTQTIHDADGDVIPSQDFYFVSLANGHSYAVRGSGTEPKIKFYVFGRQEVASEEELPKVKESLEADLKALREAIEADAAERAG</sequence>
<dbReference type="SUPFAM" id="SSF53738">
    <property type="entry name" value="Phosphoglucomutase, first 3 domains"/>
    <property type="match status" value="3"/>
</dbReference>
<dbReference type="Gene3D" id="3.40.120.10">
    <property type="entry name" value="Alpha-D-Glucose-1,6-Bisphosphate, subunit A, domain 3"/>
    <property type="match status" value="3"/>
</dbReference>
<dbReference type="InterPro" id="IPR005845">
    <property type="entry name" value="A-D-PHexomutase_a/b/a-II"/>
</dbReference>
<proteinExistence type="inferred from homology"/>
<keyword evidence="5" id="KW-0460">Magnesium</keyword>
<dbReference type="CDD" id="cd05799">
    <property type="entry name" value="PGM2"/>
    <property type="match status" value="1"/>
</dbReference>
<dbReference type="InterPro" id="IPR016055">
    <property type="entry name" value="A-D-PHexomutase_a/b/a-I/II/III"/>
</dbReference>
<keyword evidence="4" id="KW-0479">Metal-binding</keyword>
<comment type="cofactor">
    <cofactor evidence="1">
        <name>Mg(2+)</name>
        <dbReference type="ChEBI" id="CHEBI:18420"/>
    </cofactor>
</comment>
<evidence type="ECO:0000259" key="8">
    <source>
        <dbReference type="Pfam" id="PF02879"/>
    </source>
</evidence>
<dbReference type="RefSeq" id="WP_185691217.1">
    <property type="nucleotide sequence ID" value="NZ_JACHVA010000019.1"/>
</dbReference>
<dbReference type="Pfam" id="PF02880">
    <property type="entry name" value="PGM_PMM_III"/>
    <property type="match status" value="2"/>
</dbReference>
<dbReference type="GO" id="GO:0000287">
    <property type="term" value="F:magnesium ion binding"/>
    <property type="evidence" value="ECO:0007669"/>
    <property type="project" value="InterPro"/>
</dbReference>
<evidence type="ECO:0000256" key="4">
    <source>
        <dbReference type="ARBA" id="ARBA00022723"/>
    </source>
</evidence>
<feature type="domain" description="Alpha-D-phosphohexomutase alpha/beta/alpha" evidence="8">
    <location>
        <begin position="250"/>
        <end position="354"/>
    </location>
</feature>
<feature type="domain" description="Alpha-D-phosphohexomutase alpha/beta/alpha" evidence="9">
    <location>
        <begin position="465"/>
        <end position="520"/>
    </location>
</feature>
<dbReference type="Proteomes" id="UP000525652">
    <property type="component" value="Unassembled WGS sequence"/>
</dbReference>
<dbReference type="GO" id="GO:0008973">
    <property type="term" value="F:phosphopentomutase activity"/>
    <property type="evidence" value="ECO:0007669"/>
    <property type="project" value="TreeGrafter"/>
</dbReference>
<evidence type="ECO:0000313" key="11">
    <source>
        <dbReference type="Proteomes" id="UP000525652"/>
    </source>
</evidence>
<evidence type="ECO:0000256" key="1">
    <source>
        <dbReference type="ARBA" id="ARBA00001946"/>
    </source>
</evidence>
<accession>A0A7X1E4C8</accession>
<dbReference type="Pfam" id="PF02879">
    <property type="entry name" value="PGM_PMM_II"/>
    <property type="match status" value="1"/>
</dbReference>
<dbReference type="AlphaFoldDB" id="A0A7X1E4C8"/>
<dbReference type="InterPro" id="IPR016066">
    <property type="entry name" value="A-D-PHexomutase_CS"/>
</dbReference>
<dbReference type="InterPro" id="IPR036900">
    <property type="entry name" value="A-D-PHexomutase_C_sf"/>
</dbReference>
<protein>
    <submittedName>
        <fullName evidence="10">Phospho-sugar mutase</fullName>
    </submittedName>
</protein>
<evidence type="ECO:0000313" key="10">
    <source>
        <dbReference type="EMBL" id="MBC2600472.1"/>
    </source>
</evidence>
<evidence type="ECO:0000256" key="3">
    <source>
        <dbReference type="ARBA" id="ARBA00022553"/>
    </source>
</evidence>
<evidence type="ECO:0000256" key="2">
    <source>
        <dbReference type="ARBA" id="ARBA00010231"/>
    </source>
</evidence>
<dbReference type="GO" id="GO:0006166">
    <property type="term" value="P:purine ribonucleoside salvage"/>
    <property type="evidence" value="ECO:0007669"/>
    <property type="project" value="TreeGrafter"/>
</dbReference>
<gene>
    <name evidence="10" type="ORF">H5P30_01620</name>
</gene>
<dbReference type="InterPro" id="IPR005844">
    <property type="entry name" value="A-D-PHexomutase_a/b/a-I"/>
</dbReference>
<keyword evidence="3" id="KW-0597">Phosphoprotein</keyword>
<feature type="domain" description="Alpha-D-phosphohexomutase alpha/beta/alpha" evidence="9">
    <location>
        <begin position="364"/>
        <end position="432"/>
    </location>
</feature>
<comment type="similarity">
    <text evidence="2">Belongs to the phosphohexose mutase family.</text>
</comment>
<evidence type="ECO:0000259" key="7">
    <source>
        <dbReference type="Pfam" id="PF02878"/>
    </source>
</evidence>
<evidence type="ECO:0000256" key="5">
    <source>
        <dbReference type="ARBA" id="ARBA00022842"/>
    </source>
</evidence>
<dbReference type="PANTHER" id="PTHR45745:SF1">
    <property type="entry name" value="PHOSPHOGLUCOMUTASE 2B-RELATED"/>
    <property type="match status" value="1"/>
</dbReference>
<dbReference type="Pfam" id="PF02878">
    <property type="entry name" value="PGM_PMM_I"/>
    <property type="match status" value="1"/>
</dbReference>
<keyword evidence="6" id="KW-0413">Isomerase</keyword>
<feature type="domain" description="Alpha-D-phosphohexomutase alpha/beta/alpha" evidence="7">
    <location>
        <begin position="98"/>
        <end position="224"/>
    </location>
</feature>
<dbReference type="SUPFAM" id="SSF55957">
    <property type="entry name" value="Phosphoglucomutase, C-terminal domain"/>
    <property type="match status" value="1"/>
</dbReference>
<keyword evidence="11" id="KW-1185">Reference proteome</keyword>
<reference evidence="10 11" key="1">
    <citation type="submission" date="2020-07" db="EMBL/GenBank/DDBJ databases">
        <authorList>
            <person name="Feng X."/>
        </authorList>
    </citation>
    <scope>NUCLEOTIDE SEQUENCE [LARGE SCALE GENOMIC DNA]</scope>
    <source>
        <strain evidence="10 11">JCM14086</strain>
    </source>
</reference>
<name>A0A7X1E4C8_9BACT</name>
<dbReference type="EMBL" id="JACHVA010000019">
    <property type="protein sequence ID" value="MBC2600472.1"/>
    <property type="molecule type" value="Genomic_DNA"/>
</dbReference>
<dbReference type="PANTHER" id="PTHR45745">
    <property type="entry name" value="PHOSPHOMANNOMUTASE 45A"/>
    <property type="match status" value="1"/>
</dbReference>
<evidence type="ECO:0000256" key="6">
    <source>
        <dbReference type="ARBA" id="ARBA00023235"/>
    </source>
</evidence>
<comment type="caution">
    <text evidence="10">The sequence shown here is derived from an EMBL/GenBank/DDBJ whole genome shotgun (WGS) entry which is preliminary data.</text>
</comment>
<organism evidence="10 11">
    <name type="scientific">Puniceicoccus vermicola</name>
    <dbReference type="NCBI Taxonomy" id="388746"/>
    <lineage>
        <taxon>Bacteria</taxon>
        <taxon>Pseudomonadati</taxon>
        <taxon>Verrucomicrobiota</taxon>
        <taxon>Opitutia</taxon>
        <taxon>Puniceicoccales</taxon>
        <taxon>Puniceicoccaceae</taxon>
        <taxon>Puniceicoccus</taxon>
    </lineage>
</organism>
<evidence type="ECO:0000259" key="9">
    <source>
        <dbReference type="Pfam" id="PF02880"/>
    </source>
</evidence>